<dbReference type="EMBL" id="KQ244848">
    <property type="protein sequence ID" value="KNC74033.1"/>
    <property type="molecule type" value="Genomic_DNA"/>
</dbReference>
<dbReference type="InterPro" id="IPR016024">
    <property type="entry name" value="ARM-type_fold"/>
</dbReference>
<dbReference type="AlphaFoldDB" id="A0A0L0FD88"/>
<dbReference type="PROSITE" id="PS50077">
    <property type="entry name" value="HEAT_REPEAT"/>
    <property type="match status" value="1"/>
</dbReference>
<name>A0A0L0FD88_9EUKA</name>
<reference evidence="6 7" key="1">
    <citation type="submission" date="2011-02" db="EMBL/GenBank/DDBJ databases">
        <title>The Genome Sequence of Sphaeroforma arctica JP610.</title>
        <authorList>
            <consortium name="The Broad Institute Genome Sequencing Platform"/>
            <person name="Russ C."/>
            <person name="Cuomo C."/>
            <person name="Young S.K."/>
            <person name="Zeng Q."/>
            <person name="Gargeya S."/>
            <person name="Alvarado L."/>
            <person name="Berlin A."/>
            <person name="Chapman S.B."/>
            <person name="Chen Z."/>
            <person name="Freedman E."/>
            <person name="Gellesch M."/>
            <person name="Goldberg J."/>
            <person name="Griggs A."/>
            <person name="Gujja S."/>
            <person name="Heilman E."/>
            <person name="Heiman D."/>
            <person name="Howarth C."/>
            <person name="Mehta T."/>
            <person name="Neiman D."/>
            <person name="Pearson M."/>
            <person name="Roberts A."/>
            <person name="Saif S."/>
            <person name="Shea T."/>
            <person name="Shenoy N."/>
            <person name="Sisk P."/>
            <person name="Stolte C."/>
            <person name="Sykes S."/>
            <person name="White J."/>
            <person name="Yandava C."/>
            <person name="Burger G."/>
            <person name="Gray M.W."/>
            <person name="Holland P.W.H."/>
            <person name="King N."/>
            <person name="Lang F.B.F."/>
            <person name="Roger A.J."/>
            <person name="Ruiz-Trillo I."/>
            <person name="Haas B."/>
            <person name="Nusbaum C."/>
            <person name="Birren B."/>
        </authorList>
    </citation>
    <scope>NUCLEOTIDE SEQUENCE [LARGE SCALE GENOMIC DNA]</scope>
    <source>
        <strain evidence="6 7">JP610</strain>
    </source>
</reference>
<gene>
    <name evidence="6" type="ORF">SARC_13409</name>
</gene>
<evidence type="ECO:0000313" key="6">
    <source>
        <dbReference type="EMBL" id="KNC74033.1"/>
    </source>
</evidence>
<dbReference type="Proteomes" id="UP000054560">
    <property type="component" value="Unassembled WGS sequence"/>
</dbReference>
<organism evidence="6 7">
    <name type="scientific">Sphaeroforma arctica JP610</name>
    <dbReference type="NCBI Taxonomy" id="667725"/>
    <lineage>
        <taxon>Eukaryota</taxon>
        <taxon>Ichthyosporea</taxon>
        <taxon>Ichthyophonida</taxon>
        <taxon>Sphaeroforma</taxon>
    </lineage>
</organism>
<sequence length="666" mass="71041">MFDLVNVVCTTQAHRTSRRAASYIIPGLVNKIGDMKCGQGVKGALSAVCEAVGQSYVVSVTAQTVMEGSNVKNYAHTLSWVGGCVVDFGLKCDMDMHVKFVKTAVSHSNATIRKEVVQLLRTLFTYTGEGYRRHFEDEKAAMVENIDRALKAALMSTPDAPTRFEYKEDSNAPRKKEVGGQLSAGSALTPADGLTRRVTAEITQEFANMGVEDGGDGNHGNARGDPMQVQDEAVSHRTVHSDEPRTDVSPKLGDALCNQLNDSDWKTRQEALMQVQTILKQAGKHVADRVGGLPTALKQRLHDSNKNLIALALQRITLLVESMGPGCEQVRRVLLPGVLSALSDKKLAITSAAVEALTAFNGELGPLALLDEVQVALDSQHSQLRTHLLGWVLSVLQREGQGLPQGSLIGLVRPVLLCSQDRMSGVRTLLHKIVPYLVLNCGVAGVNQEIDRADTLASAKSDMRDVVTRFGQPPKPAAPKGVSSQVSVVSSQVPESTPGAETGGAGYEQGRPSPHKHAPGAVGAVAGAINRSGGRSVPTSGGSTRRSLAAVTSKIDSRRSISGIARPGFQSGIGSSIGTGPSPKRSSSINNSSSRSALPKFGGVGWPPEAGHPCMAGDDVPLSMMPGDIKQREMKNLRSRWECHVTGPRDDHMAQLKEQMQMCVKE</sequence>
<dbReference type="eggNOG" id="KOG1820">
    <property type="taxonomic scope" value="Eukaryota"/>
</dbReference>
<evidence type="ECO:0000256" key="2">
    <source>
        <dbReference type="ARBA" id="ARBA00025722"/>
    </source>
</evidence>
<dbReference type="InterPro" id="IPR045110">
    <property type="entry name" value="XMAP215"/>
</dbReference>
<dbReference type="GO" id="GO:0061863">
    <property type="term" value="F:microtubule plus end polymerase"/>
    <property type="evidence" value="ECO:0007669"/>
    <property type="project" value="InterPro"/>
</dbReference>
<feature type="compositionally biased region" description="Polar residues" evidence="4">
    <location>
        <begin position="537"/>
        <end position="546"/>
    </location>
</feature>
<evidence type="ECO:0000256" key="4">
    <source>
        <dbReference type="SAM" id="MobiDB-lite"/>
    </source>
</evidence>
<keyword evidence="1" id="KW-0677">Repeat</keyword>
<dbReference type="PANTHER" id="PTHR12609">
    <property type="entry name" value="MICROTUBULE ASSOCIATED PROTEIN XMAP215"/>
    <property type="match status" value="1"/>
</dbReference>
<keyword evidence="7" id="KW-1185">Reference proteome</keyword>
<dbReference type="RefSeq" id="XP_014147935.1">
    <property type="nucleotide sequence ID" value="XM_014292460.1"/>
</dbReference>
<evidence type="ECO:0000313" key="7">
    <source>
        <dbReference type="Proteomes" id="UP000054560"/>
    </source>
</evidence>
<feature type="region of interest" description="Disordered" evidence="4">
    <location>
        <begin position="470"/>
        <end position="612"/>
    </location>
</feature>
<feature type="non-terminal residue" evidence="6">
    <location>
        <position position="666"/>
    </location>
</feature>
<proteinExistence type="inferred from homology"/>
<dbReference type="GeneID" id="25913913"/>
<dbReference type="GO" id="GO:0007051">
    <property type="term" value="P:spindle organization"/>
    <property type="evidence" value="ECO:0007669"/>
    <property type="project" value="InterPro"/>
</dbReference>
<feature type="compositionally biased region" description="Low complexity" evidence="4">
    <location>
        <begin position="572"/>
        <end position="596"/>
    </location>
</feature>
<evidence type="ECO:0000256" key="1">
    <source>
        <dbReference type="ARBA" id="ARBA00022737"/>
    </source>
</evidence>
<feature type="compositionally biased region" description="Low complexity" evidence="4">
    <location>
        <begin position="482"/>
        <end position="493"/>
    </location>
</feature>
<dbReference type="STRING" id="667725.A0A0L0FD88"/>
<feature type="domain" description="TOG" evidence="5">
    <location>
        <begin position="241"/>
        <end position="479"/>
    </location>
</feature>
<accession>A0A0L0FD88</accession>
<protein>
    <recommendedName>
        <fullName evidence="5">TOG domain-containing protein</fullName>
    </recommendedName>
</protein>
<feature type="compositionally biased region" description="Low complexity" evidence="4">
    <location>
        <begin position="519"/>
        <end position="528"/>
    </location>
</feature>
<dbReference type="InterPro" id="IPR021133">
    <property type="entry name" value="HEAT_type_2"/>
</dbReference>
<dbReference type="GO" id="GO:0030951">
    <property type="term" value="P:establishment or maintenance of microtubule cytoskeleton polarity"/>
    <property type="evidence" value="ECO:0007669"/>
    <property type="project" value="InterPro"/>
</dbReference>
<dbReference type="InterPro" id="IPR011989">
    <property type="entry name" value="ARM-like"/>
</dbReference>
<dbReference type="Gene3D" id="1.25.10.10">
    <property type="entry name" value="Leucine-rich Repeat Variant"/>
    <property type="match status" value="2"/>
</dbReference>
<evidence type="ECO:0000259" key="5">
    <source>
        <dbReference type="SMART" id="SM01349"/>
    </source>
</evidence>
<feature type="repeat" description="HEAT" evidence="3">
    <location>
        <begin position="334"/>
        <end position="372"/>
    </location>
</feature>
<dbReference type="GO" id="GO:0046785">
    <property type="term" value="P:microtubule polymerization"/>
    <property type="evidence" value="ECO:0007669"/>
    <property type="project" value="InterPro"/>
</dbReference>
<dbReference type="SMART" id="SM01349">
    <property type="entry name" value="TOG"/>
    <property type="match status" value="1"/>
</dbReference>
<feature type="region of interest" description="Disordered" evidence="4">
    <location>
        <begin position="162"/>
        <end position="188"/>
    </location>
</feature>
<evidence type="ECO:0000256" key="3">
    <source>
        <dbReference type="PROSITE-ProRule" id="PRU00103"/>
    </source>
</evidence>
<feature type="compositionally biased region" description="Basic and acidic residues" evidence="4">
    <location>
        <begin position="162"/>
        <end position="178"/>
    </location>
</feature>
<dbReference type="OrthoDB" id="205662at2759"/>
<dbReference type="InterPro" id="IPR034085">
    <property type="entry name" value="TOG"/>
</dbReference>
<dbReference type="GO" id="GO:0051010">
    <property type="term" value="F:microtubule plus-end binding"/>
    <property type="evidence" value="ECO:0007669"/>
    <property type="project" value="InterPro"/>
</dbReference>
<dbReference type="SUPFAM" id="SSF48371">
    <property type="entry name" value="ARM repeat"/>
    <property type="match status" value="1"/>
</dbReference>
<comment type="similarity">
    <text evidence="2">Belongs to the TOG/XMAP215 family.</text>
</comment>